<evidence type="ECO:0000256" key="4">
    <source>
        <dbReference type="ARBA" id="ARBA00022857"/>
    </source>
</evidence>
<dbReference type="PRINTS" id="PR00420">
    <property type="entry name" value="RNGMNOXGNASE"/>
</dbReference>
<reference evidence="8 9" key="1">
    <citation type="submission" date="2018-06" db="EMBL/GenBank/DDBJ databases">
        <title>Comparative genomics of Brasilonema spp. strains.</title>
        <authorList>
            <person name="Alvarenga D.O."/>
            <person name="Fiore M.F."/>
            <person name="Varani A.M."/>
        </authorList>
    </citation>
    <scope>NUCLEOTIDE SEQUENCE [LARGE SCALE GENOMIC DNA]</scope>
    <source>
        <strain evidence="8 9">UFV-OR1</strain>
    </source>
</reference>
<protein>
    <submittedName>
        <fullName evidence="8">FAD-dependent monooxygenase</fullName>
    </submittedName>
</protein>
<dbReference type="InterPro" id="IPR002938">
    <property type="entry name" value="FAD-bd"/>
</dbReference>
<keyword evidence="2" id="KW-0285">Flavoprotein</keyword>
<dbReference type="Proteomes" id="UP000762253">
    <property type="component" value="Unassembled WGS sequence"/>
</dbReference>
<comment type="caution">
    <text evidence="8">The sequence shown here is derived from an EMBL/GenBank/DDBJ whole genome shotgun (WGS) entry which is preliminary data.</text>
</comment>
<dbReference type="Gene3D" id="3.50.50.60">
    <property type="entry name" value="FAD/NAD(P)-binding domain"/>
    <property type="match status" value="1"/>
</dbReference>
<name>A0ABX1M204_9CYAN</name>
<dbReference type="GO" id="GO:0004497">
    <property type="term" value="F:monooxygenase activity"/>
    <property type="evidence" value="ECO:0007669"/>
    <property type="project" value="UniProtKB-KW"/>
</dbReference>
<proteinExistence type="predicted"/>
<keyword evidence="5" id="KW-0560">Oxidoreductase</keyword>
<evidence type="ECO:0000313" key="8">
    <source>
        <dbReference type="EMBL" id="NMF61701.1"/>
    </source>
</evidence>
<dbReference type="SUPFAM" id="SSF51905">
    <property type="entry name" value="FAD/NAD(P)-binding domain"/>
    <property type="match status" value="1"/>
</dbReference>
<keyword evidence="9" id="KW-1185">Reference proteome</keyword>
<dbReference type="Pfam" id="PF01494">
    <property type="entry name" value="FAD_binding_3"/>
    <property type="match status" value="1"/>
</dbReference>
<comment type="cofactor">
    <cofactor evidence="1">
        <name>FAD</name>
        <dbReference type="ChEBI" id="CHEBI:57692"/>
    </cofactor>
</comment>
<feature type="domain" description="FAD-binding" evidence="7">
    <location>
        <begin position="4"/>
        <end position="359"/>
    </location>
</feature>
<keyword evidence="6 8" id="KW-0503">Monooxygenase</keyword>
<evidence type="ECO:0000256" key="3">
    <source>
        <dbReference type="ARBA" id="ARBA00022827"/>
    </source>
</evidence>
<organism evidence="8 9">
    <name type="scientific">Brasilonema octagenarum UFV-OR1</name>
    <dbReference type="NCBI Taxonomy" id="417115"/>
    <lineage>
        <taxon>Bacteria</taxon>
        <taxon>Bacillati</taxon>
        <taxon>Cyanobacteriota</taxon>
        <taxon>Cyanophyceae</taxon>
        <taxon>Nostocales</taxon>
        <taxon>Scytonemataceae</taxon>
        <taxon>Brasilonema</taxon>
        <taxon>Octagenarum group</taxon>
    </lineage>
</organism>
<evidence type="ECO:0000313" key="9">
    <source>
        <dbReference type="Proteomes" id="UP000762253"/>
    </source>
</evidence>
<evidence type="ECO:0000256" key="2">
    <source>
        <dbReference type="ARBA" id="ARBA00022630"/>
    </source>
</evidence>
<accession>A0ABX1M204</accession>
<dbReference type="RefSeq" id="WP_169263297.1">
    <property type="nucleotide sequence ID" value="NZ_QMEC01000006.1"/>
</dbReference>
<keyword evidence="3" id="KW-0274">FAD</keyword>
<gene>
    <name evidence="8" type="ORF">DP115_02410</name>
</gene>
<evidence type="ECO:0000256" key="6">
    <source>
        <dbReference type="ARBA" id="ARBA00023033"/>
    </source>
</evidence>
<dbReference type="PANTHER" id="PTHR46028">
    <property type="entry name" value="KYNURENINE 3-MONOOXYGENASE"/>
    <property type="match status" value="1"/>
</dbReference>
<sequence>MIKRVVIVGAGPSGVLLAHYLLRRDEQYNVEIYERRSDPQTVPFSSARTFPLVLNQRGMTALSKVEGILAAIKAVSLESTGSLVHQKKGKTQFLPRKKPILILDRRRLVVTLLKMLTQQYNSDRLKIHFDHQCKQVDFEAKTVTFENTAVNPTGEVTVGYDLLIGADGARSRVREQFLSTNQFELEKKYVPSAYKSIFLPAESAASLKAGYIHTWRSSDGIFATLVHDIDGLINGTVNFPRENNPIVNFSTKEQVWQFFREYLPEIAELLPESEVEAFLNRPISTILTIRCNRYHHGDSVLLIGDAAHATSPSLGQGCNASLEDVAFFDKLLDEYPNDIGEVLKQFTLRRKPDAHALVELSDYTFPLSSKLLFLELFIRLRTAQFMHQLFPRYFSPSLLQLLSETTIPYSEILNSYKGWISRVKQANEKFLERQRSPQHVRLN</sequence>
<dbReference type="PANTHER" id="PTHR46028:SF2">
    <property type="entry name" value="KYNURENINE 3-MONOOXYGENASE"/>
    <property type="match status" value="1"/>
</dbReference>
<evidence type="ECO:0000256" key="5">
    <source>
        <dbReference type="ARBA" id="ARBA00023002"/>
    </source>
</evidence>
<dbReference type="EMBL" id="QMEC01000006">
    <property type="protein sequence ID" value="NMF61701.1"/>
    <property type="molecule type" value="Genomic_DNA"/>
</dbReference>
<evidence type="ECO:0000256" key="1">
    <source>
        <dbReference type="ARBA" id="ARBA00001974"/>
    </source>
</evidence>
<keyword evidence="4" id="KW-0521">NADP</keyword>
<dbReference type="InterPro" id="IPR036188">
    <property type="entry name" value="FAD/NAD-bd_sf"/>
</dbReference>
<evidence type="ECO:0000259" key="7">
    <source>
        <dbReference type="Pfam" id="PF01494"/>
    </source>
</evidence>